<gene>
    <name evidence="3" type="ORF">R4I43_27030</name>
</gene>
<keyword evidence="1" id="KW-0238">DNA-binding</keyword>
<evidence type="ECO:0000256" key="1">
    <source>
        <dbReference type="ARBA" id="ARBA00023125"/>
    </source>
</evidence>
<dbReference type="InterPro" id="IPR050807">
    <property type="entry name" value="TransReg_Diox_bact_type"/>
</dbReference>
<dbReference type="Gene3D" id="1.10.260.40">
    <property type="entry name" value="lambda repressor-like DNA-binding domains"/>
    <property type="match status" value="1"/>
</dbReference>
<comment type="caution">
    <text evidence="3">The sequence shown here is derived from an EMBL/GenBank/DDBJ whole genome shotgun (WGS) entry which is preliminary data.</text>
</comment>
<dbReference type="Proteomes" id="UP001327093">
    <property type="component" value="Unassembled WGS sequence"/>
</dbReference>
<dbReference type="InterPro" id="IPR010982">
    <property type="entry name" value="Lambda_DNA-bd_dom_sf"/>
</dbReference>
<proteinExistence type="predicted"/>
<dbReference type="PANTHER" id="PTHR46797">
    <property type="entry name" value="HTH-TYPE TRANSCRIPTIONAL REGULATOR"/>
    <property type="match status" value="1"/>
</dbReference>
<dbReference type="Gene3D" id="2.60.120.10">
    <property type="entry name" value="Jelly Rolls"/>
    <property type="match status" value="1"/>
</dbReference>
<evidence type="ECO:0000259" key="2">
    <source>
        <dbReference type="PROSITE" id="PS50943"/>
    </source>
</evidence>
<dbReference type="CDD" id="cd00093">
    <property type="entry name" value="HTH_XRE"/>
    <property type="match status" value="1"/>
</dbReference>
<dbReference type="PANTHER" id="PTHR46797:SF1">
    <property type="entry name" value="METHYLPHOSPHONATE SYNTHASE"/>
    <property type="match status" value="1"/>
</dbReference>
<dbReference type="CDD" id="cd02209">
    <property type="entry name" value="cupin_XRE_C"/>
    <property type="match status" value="1"/>
</dbReference>
<dbReference type="EMBL" id="JAWLNX010000024">
    <property type="protein sequence ID" value="MEB3371065.1"/>
    <property type="molecule type" value="Genomic_DNA"/>
</dbReference>
<organism evidence="3 4">
    <name type="scientific">Saccharopolyspora mangrovi</name>
    <dbReference type="NCBI Taxonomy" id="3082379"/>
    <lineage>
        <taxon>Bacteria</taxon>
        <taxon>Bacillati</taxon>
        <taxon>Actinomycetota</taxon>
        <taxon>Actinomycetes</taxon>
        <taxon>Pseudonocardiales</taxon>
        <taxon>Pseudonocardiaceae</taxon>
        <taxon>Saccharopolyspora</taxon>
    </lineage>
</organism>
<protein>
    <submittedName>
        <fullName evidence="3">XRE family transcriptional regulator</fullName>
    </submittedName>
</protein>
<dbReference type="InterPro" id="IPR001387">
    <property type="entry name" value="Cro/C1-type_HTH"/>
</dbReference>
<evidence type="ECO:0000313" key="3">
    <source>
        <dbReference type="EMBL" id="MEB3371065.1"/>
    </source>
</evidence>
<keyword evidence="4" id="KW-1185">Reference proteome</keyword>
<sequence>MTVEPVKLVGENLRSARARRGLSLSEVARQAGIGKGTLSELESGNRNPTLETLYALATVLGLPLGRLLAAESESPGEELHVHRSKGPEISGRAADVELLDRVDDGRTRLEVYQLHIRAGTRYTSPAHHPRVIEQLHVHTGTLITGPESDPHTLNPGDYIRFDATVPHVYEAPGDATTATLVMRYPT</sequence>
<accession>A0ABU6AHP8</accession>
<evidence type="ECO:0000313" key="4">
    <source>
        <dbReference type="Proteomes" id="UP001327093"/>
    </source>
</evidence>
<dbReference type="PROSITE" id="PS50943">
    <property type="entry name" value="HTH_CROC1"/>
    <property type="match status" value="1"/>
</dbReference>
<name>A0ABU6AHP8_9PSEU</name>
<dbReference type="InterPro" id="IPR011051">
    <property type="entry name" value="RmlC_Cupin_sf"/>
</dbReference>
<dbReference type="SUPFAM" id="SSF47413">
    <property type="entry name" value="lambda repressor-like DNA-binding domains"/>
    <property type="match status" value="1"/>
</dbReference>
<reference evidence="3 4" key="1">
    <citation type="submission" date="2023-10" db="EMBL/GenBank/DDBJ databases">
        <title>Saccharopolyspora sp. nov., isolated from mangrove soil.</title>
        <authorList>
            <person name="Lu Y."/>
            <person name="Liu W."/>
        </authorList>
    </citation>
    <scope>NUCLEOTIDE SEQUENCE [LARGE SCALE GENOMIC DNA]</scope>
    <source>
        <strain evidence="3 4">S2-29</strain>
    </source>
</reference>
<dbReference type="Pfam" id="PF07883">
    <property type="entry name" value="Cupin_2"/>
    <property type="match status" value="1"/>
</dbReference>
<feature type="domain" description="HTH cro/C1-type" evidence="2">
    <location>
        <begin position="13"/>
        <end position="67"/>
    </location>
</feature>
<dbReference type="Pfam" id="PF01381">
    <property type="entry name" value="HTH_3"/>
    <property type="match status" value="1"/>
</dbReference>
<dbReference type="InterPro" id="IPR013096">
    <property type="entry name" value="Cupin_2"/>
</dbReference>
<dbReference type="SUPFAM" id="SSF51182">
    <property type="entry name" value="RmlC-like cupins"/>
    <property type="match status" value="1"/>
</dbReference>
<dbReference type="RefSeq" id="WP_324268506.1">
    <property type="nucleotide sequence ID" value="NZ_JAWLNX010000024.1"/>
</dbReference>
<dbReference type="InterPro" id="IPR014710">
    <property type="entry name" value="RmlC-like_jellyroll"/>
</dbReference>
<dbReference type="SMART" id="SM00530">
    <property type="entry name" value="HTH_XRE"/>
    <property type="match status" value="1"/>
</dbReference>